<gene>
    <name evidence="6" type="ORF">GGQ72_001603</name>
</gene>
<evidence type="ECO:0000313" key="7">
    <source>
        <dbReference type="Proteomes" id="UP000519897"/>
    </source>
</evidence>
<dbReference type="EMBL" id="JACIEC010000001">
    <property type="protein sequence ID" value="MBB4143104.1"/>
    <property type="molecule type" value="Genomic_DNA"/>
</dbReference>
<evidence type="ECO:0000313" key="6">
    <source>
        <dbReference type="EMBL" id="MBB4143104.1"/>
    </source>
</evidence>
<dbReference type="AlphaFoldDB" id="A0A7W6LEV0"/>
<feature type="transmembrane region" description="Helical" evidence="5">
    <location>
        <begin position="68"/>
        <end position="96"/>
    </location>
</feature>
<name>A0A7W6LEV0_9HYPH</name>
<comment type="subcellular location">
    <subcellularLocation>
        <location evidence="1">Membrane</location>
    </subcellularLocation>
</comment>
<dbReference type="Gene3D" id="1.20.120.550">
    <property type="entry name" value="Membrane associated eicosanoid/glutathione metabolism-like domain"/>
    <property type="match status" value="1"/>
</dbReference>
<dbReference type="Proteomes" id="UP000519897">
    <property type="component" value="Unassembled WGS sequence"/>
</dbReference>
<protein>
    <recommendedName>
        <fullName evidence="8">MAPEG family protein</fullName>
    </recommendedName>
</protein>
<comment type="caution">
    <text evidence="6">The sequence shown here is derived from an EMBL/GenBank/DDBJ whole genome shotgun (WGS) entry which is preliminary data.</text>
</comment>
<evidence type="ECO:0000256" key="5">
    <source>
        <dbReference type="SAM" id="Phobius"/>
    </source>
</evidence>
<accession>A0A7W6LEV0</accession>
<feature type="transmembrane region" description="Helical" evidence="5">
    <location>
        <begin position="117"/>
        <end position="138"/>
    </location>
</feature>
<dbReference type="Pfam" id="PF01124">
    <property type="entry name" value="MAPEG"/>
    <property type="match status" value="1"/>
</dbReference>
<evidence type="ECO:0000256" key="1">
    <source>
        <dbReference type="ARBA" id="ARBA00004370"/>
    </source>
</evidence>
<keyword evidence="7" id="KW-1185">Reference proteome</keyword>
<dbReference type="GO" id="GO:0016020">
    <property type="term" value="C:membrane"/>
    <property type="evidence" value="ECO:0007669"/>
    <property type="project" value="UniProtKB-SubCell"/>
</dbReference>
<dbReference type="InterPro" id="IPR023352">
    <property type="entry name" value="MAPEG-like_dom_sf"/>
</dbReference>
<evidence type="ECO:0000256" key="3">
    <source>
        <dbReference type="ARBA" id="ARBA00022989"/>
    </source>
</evidence>
<proteinExistence type="predicted"/>
<dbReference type="InterPro" id="IPR001129">
    <property type="entry name" value="Membr-assoc_MAPEG"/>
</dbReference>
<dbReference type="SUPFAM" id="SSF161084">
    <property type="entry name" value="MAPEG domain-like"/>
    <property type="match status" value="1"/>
</dbReference>
<evidence type="ECO:0008006" key="8">
    <source>
        <dbReference type="Google" id="ProtNLM"/>
    </source>
</evidence>
<feature type="transmembrane region" description="Helical" evidence="5">
    <location>
        <begin position="7"/>
        <end position="25"/>
    </location>
</feature>
<keyword evidence="4 5" id="KW-0472">Membrane</keyword>
<sequence>MISDQSMIWPMFAHVVLVFVLYVLLSRRRVAAVKGGRATVSQFRQNLSEPEDSLFVHNNLKNQFELPIFFHVACIAIYIVNADNIGTVLLAWLFVISRYVHSYIHISTNRIAHRRPAFIVGFGALLIMWIWLAIWMVLT</sequence>
<evidence type="ECO:0000256" key="2">
    <source>
        <dbReference type="ARBA" id="ARBA00022692"/>
    </source>
</evidence>
<keyword evidence="3 5" id="KW-1133">Transmembrane helix</keyword>
<reference evidence="6 7" key="1">
    <citation type="submission" date="2020-08" db="EMBL/GenBank/DDBJ databases">
        <title>Genomic Encyclopedia of Type Strains, Phase IV (KMG-IV): sequencing the most valuable type-strain genomes for metagenomic binning, comparative biology and taxonomic classification.</title>
        <authorList>
            <person name="Goeker M."/>
        </authorList>
    </citation>
    <scope>NUCLEOTIDE SEQUENCE [LARGE SCALE GENOMIC DNA]</scope>
    <source>
        <strain evidence="6 7">DSM 29514</strain>
    </source>
</reference>
<evidence type="ECO:0000256" key="4">
    <source>
        <dbReference type="ARBA" id="ARBA00023136"/>
    </source>
</evidence>
<dbReference type="RefSeq" id="WP_062553144.1">
    <property type="nucleotide sequence ID" value="NZ_CP049250.1"/>
</dbReference>
<organism evidence="6 7">
    <name type="scientific">Rhizobium rhizoryzae</name>
    <dbReference type="NCBI Taxonomy" id="451876"/>
    <lineage>
        <taxon>Bacteria</taxon>
        <taxon>Pseudomonadati</taxon>
        <taxon>Pseudomonadota</taxon>
        <taxon>Alphaproteobacteria</taxon>
        <taxon>Hyphomicrobiales</taxon>
        <taxon>Rhizobiaceae</taxon>
        <taxon>Rhizobium/Agrobacterium group</taxon>
        <taxon>Rhizobium</taxon>
    </lineage>
</organism>
<keyword evidence="2 5" id="KW-0812">Transmembrane</keyword>